<organism evidence="1 2">
    <name type="scientific">Geodermatophilus aquaeductus</name>
    <dbReference type="NCBI Taxonomy" id="1564161"/>
    <lineage>
        <taxon>Bacteria</taxon>
        <taxon>Bacillati</taxon>
        <taxon>Actinomycetota</taxon>
        <taxon>Actinomycetes</taxon>
        <taxon>Geodermatophilales</taxon>
        <taxon>Geodermatophilaceae</taxon>
        <taxon>Geodermatophilus</taxon>
    </lineage>
</organism>
<accession>A0A521CIB7</accession>
<evidence type="ECO:0000313" key="2">
    <source>
        <dbReference type="Proteomes" id="UP000317484"/>
    </source>
</evidence>
<proteinExistence type="predicted"/>
<gene>
    <name evidence="1" type="ORF">SAMN06273567_102376</name>
</gene>
<protein>
    <recommendedName>
        <fullName evidence="3">Bacteriocin-protection, YdeI or OmpD-Associated</fullName>
    </recommendedName>
</protein>
<name>A0A521CIB7_9ACTN</name>
<dbReference type="AlphaFoldDB" id="A0A521CIB7"/>
<dbReference type="EMBL" id="FXTJ01000002">
    <property type="protein sequence ID" value="SMO58440.1"/>
    <property type="molecule type" value="Genomic_DNA"/>
</dbReference>
<reference evidence="1 2" key="1">
    <citation type="submission" date="2017-05" db="EMBL/GenBank/DDBJ databases">
        <authorList>
            <person name="Varghese N."/>
            <person name="Submissions S."/>
        </authorList>
    </citation>
    <scope>NUCLEOTIDE SEQUENCE [LARGE SCALE GENOMIC DNA]</scope>
    <source>
        <strain evidence="1 2">DSM 46834</strain>
    </source>
</reference>
<dbReference type="Pfam" id="PF13376">
    <property type="entry name" value="OmdA"/>
    <property type="match status" value="1"/>
</dbReference>
<evidence type="ECO:0008006" key="3">
    <source>
        <dbReference type="Google" id="ProtNLM"/>
    </source>
</evidence>
<dbReference type="Gene3D" id="2.40.30.100">
    <property type="entry name" value="AF2212/PG0164-like"/>
    <property type="match status" value="1"/>
</dbReference>
<dbReference type="Proteomes" id="UP000317484">
    <property type="component" value="Unassembled WGS sequence"/>
</dbReference>
<dbReference type="SUPFAM" id="SSF141694">
    <property type="entry name" value="AF2212/PG0164-like"/>
    <property type="match status" value="1"/>
</dbReference>
<keyword evidence="2" id="KW-1185">Reference proteome</keyword>
<dbReference type="InterPro" id="IPR037079">
    <property type="entry name" value="AF2212/PG0164-like_sf"/>
</dbReference>
<dbReference type="InterPro" id="IPR015018">
    <property type="entry name" value="DUF1905"/>
</dbReference>
<sequence>MRVSSELQLTTTLEPRGPAAAIVLTDEQVAGLGGGKKAFPVRVTIGSVTVEGRVARMGSENLVGLSRERRTALGVETGDTVEVVVAFDGGERTVEVPPDLAEALAAAGVREAFDALAPSHRKEHVRSVTDAKKPETRARRVSAVVTALSG</sequence>
<evidence type="ECO:0000313" key="1">
    <source>
        <dbReference type="EMBL" id="SMO58440.1"/>
    </source>
</evidence>
<dbReference type="Pfam" id="PF08922">
    <property type="entry name" value="DUF1905"/>
    <property type="match status" value="1"/>
</dbReference>